<reference evidence="1" key="1">
    <citation type="submission" date="2021-06" db="EMBL/GenBank/DDBJ databases">
        <authorList>
            <person name="Hodson N. C."/>
            <person name="Mongue J. A."/>
            <person name="Jaron S. K."/>
        </authorList>
    </citation>
    <scope>NUCLEOTIDE SEQUENCE</scope>
</reference>
<accession>A0A8J2L4U4</accession>
<comment type="caution">
    <text evidence="1">The sequence shown here is derived from an EMBL/GenBank/DDBJ whole genome shotgun (WGS) entry which is preliminary data.</text>
</comment>
<organism evidence="1 2">
    <name type="scientific">Allacma fusca</name>
    <dbReference type="NCBI Taxonomy" id="39272"/>
    <lineage>
        <taxon>Eukaryota</taxon>
        <taxon>Metazoa</taxon>
        <taxon>Ecdysozoa</taxon>
        <taxon>Arthropoda</taxon>
        <taxon>Hexapoda</taxon>
        <taxon>Collembola</taxon>
        <taxon>Symphypleona</taxon>
        <taxon>Sminthuridae</taxon>
        <taxon>Allacma</taxon>
    </lineage>
</organism>
<gene>
    <name evidence="1" type="ORF">AFUS01_LOCUS36370</name>
</gene>
<keyword evidence="2" id="KW-1185">Reference proteome</keyword>
<dbReference type="AlphaFoldDB" id="A0A8J2L4U4"/>
<proteinExistence type="predicted"/>
<sequence>MVCRLGLSDTSIQFQFPGELDVDVLKHRVVEPDDDVVLLGGHVGGIPLVNRGQVARHGRRSGRPFVRRHVAEAAGRA</sequence>
<protein>
    <submittedName>
        <fullName evidence="1">Uncharacterized protein</fullName>
    </submittedName>
</protein>
<dbReference type="Proteomes" id="UP000708208">
    <property type="component" value="Unassembled WGS sequence"/>
</dbReference>
<evidence type="ECO:0000313" key="1">
    <source>
        <dbReference type="EMBL" id="CAG7826313.1"/>
    </source>
</evidence>
<evidence type="ECO:0000313" key="2">
    <source>
        <dbReference type="Proteomes" id="UP000708208"/>
    </source>
</evidence>
<name>A0A8J2L4U4_9HEXA</name>
<dbReference type="EMBL" id="CAJVCH010539341">
    <property type="protein sequence ID" value="CAG7826313.1"/>
    <property type="molecule type" value="Genomic_DNA"/>
</dbReference>